<evidence type="ECO:0000256" key="3">
    <source>
        <dbReference type="ARBA" id="ARBA00023002"/>
    </source>
</evidence>
<dbReference type="InterPro" id="IPR000889">
    <property type="entry name" value="Glutathione_peroxidase"/>
</dbReference>
<evidence type="ECO:0000256" key="5">
    <source>
        <dbReference type="SAM" id="MobiDB-lite"/>
    </source>
</evidence>
<feature type="domain" description="Thioredoxin" evidence="6">
    <location>
        <begin position="119"/>
        <end position="281"/>
    </location>
</feature>
<dbReference type="SUPFAM" id="SSF52833">
    <property type="entry name" value="Thioredoxin-like"/>
    <property type="match status" value="1"/>
</dbReference>
<dbReference type="PROSITE" id="PS51355">
    <property type="entry name" value="GLUTATHIONE_PEROXID_3"/>
    <property type="match status" value="1"/>
</dbReference>
<accession>A0ABM3K0W0</accession>
<dbReference type="RefSeq" id="XP_049315090.1">
    <property type="nucleotide sequence ID" value="XM_049459133.1"/>
</dbReference>
<proteinExistence type="inferred from homology"/>
<evidence type="ECO:0000256" key="2">
    <source>
        <dbReference type="ARBA" id="ARBA00022559"/>
    </source>
</evidence>
<evidence type="ECO:0000259" key="6">
    <source>
        <dbReference type="PROSITE" id="PS51352"/>
    </source>
</evidence>
<dbReference type="Pfam" id="PF00255">
    <property type="entry name" value="GSHPx"/>
    <property type="match status" value="1"/>
</dbReference>
<evidence type="ECO:0000313" key="8">
    <source>
        <dbReference type="RefSeq" id="XP_049315090.1"/>
    </source>
</evidence>
<evidence type="ECO:0000256" key="1">
    <source>
        <dbReference type="ARBA" id="ARBA00006926"/>
    </source>
</evidence>
<gene>
    <name evidence="8" type="primary">LOC105225028</name>
</gene>
<keyword evidence="3 4" id="KW-0560">Oxidoreductase</keyword>
<dbReference type="Proteomes" id="UP001652620">
    <property type="component" value="Chromosome 5"/>
</dbReference>
<evidence type="ECO:0000313" key="7">
    <source>
        <dbReference type="Proteomes" id="UP001652620"/>
    </source>
</evidence>
<dbReference type="GeneID" id="105225028"/>
<feature type="region of interest" description="Disordered" evidence="5">
    <location>
        <begin position="93"/>
        <end position="118"/>
    </location>
</feature>
<organism evidence="7 8">
    <name type="scientific">Bactrocera dorsalis</name>
    <name type="common">Oriental fruit fly</name>
    <name type="synonym">Dacus dorsalis</name>
    <dbReference type="NCBI Taxonomy" id="27457"/>
    <lineage>
        <taxon>Eukaryota</taxon>
        <taxon>Metazoa</taxon>
        <taxon>Ecdysozoa</taxon>
        <taxon>Arthropoda</taxon>
        <taxon>Hexapoda</taxon>
        <taxon>Insecta</taxon>
        <taxon>Pterygota</taxon>
        <taxon>Neoptera</taxon>
        <taxon>Endopterygota</taxon>
        <taxon>Diptera</taxon>
        <taxon>Brachycera</taxon>
        <taxon>Muscomorpha</taxon>
        <taxon>Tephritoidea</taxon>
        <taxon>Tephritidae</taxon>
        <taxon>Bactrocera</taxon>
        <taxon>Bactrocera</taxon>
    </lineage>
</organism>
<dbReference type="PRINTS" id="PR01011">
    <property type="entry name" value="GLUTPROXDASE"/>
</dbReference>
<dbReference type="InterPro" id="IPR036249">
    <property type="entry name" value="Thioredoxin-like_sf"/>
</dbReference>
<evidence type="ECO:0000256" key="4">
    <source>
        <dbReference type="RuleBase" id="RU000499"/>
    </source>
</evidence>
<dbReference type="PROSITE" id="PS51352">
    <property type="entry name" value="THIOREDOXIN_2"/>
    <property type="match status" value="1"/>
</dbReference>
<reference evidence="8" key="1">
    <citation type="submission" date="2025-08" db="UniProtKB">
        <authorList>
            <consortium name="RefSeq"/>
        </authorList>
    </citation>
    <scope>IDENTIFICATION</scope>
    <source>
        <tissue evidence="8">Adult</tissue>
    </source>
</reference>
<dbReference type="PANTHER" id="PTHR11592">
    <property type="entry name" value="GLUTATHIONE PEROXIDASE"/>
    <property type="match status" value="1"/>
</dbReference>
<dbReference type="PANTHER" id="PTHR11592:SF78">
    <property type="entry name" value="GLUTATHIONE PEROXIDASE"/>
    <property type="match status" value="1"/>
</dbReference>
<keyword evidence="7" id="KW-1185">Reference proteome</keyword>
<sequence>MLAMSFNQLLRIGQSMANSSAISLKFIRSAVLQLQQQQLRQVQRCYSQFSLNPPTITSFNTSTLPNNKRLCVVLLPISGVSFAAASQLAKTENAPSSSTGALRPQVDDIDSNNMSGPDPKTAKTIYEFTVKDTHGNEVSLEKYKGNVVLVVNIASQCGLTKNNYAKLTTLLEKYEEKGLRILNFPCNQFNSQMPEADGEAMVCHLRDAKANIGDVFQKVDVNGSGAAPLYQFLKHKQTGTLGSSIKWNFTKFLVNKDGVPVDRYAPTTDPMDIAKDIEKLL</sequence>
<dbReference type="InterPro" id="IPR013766">
    <property type="entry name" value="Thioredoxin_domain"/>
</dbReference>
<dbReference type="CDD" id="cd00340">
    <property type="entry name" value="GSH_Peroxidase"/>
    <property type="match status" value="1"/>
</dbReference>
<name>A0ABM3K0W0_BACDO</name>
<protein>
    <recommendedName>
        <fullName evidence="4">Glutathione peroxidase</fullName>
    </recommendedName>
</protein>
<dbReference type="Gene3D" id="3.40.30.10">
    <property type="entry name" value="Glutaredoxin"/>
    <property type="match status" value="1"/>
</dbReference>
<comment type="similarity">
    <text evidence="1 4">Belongs to the glutathione peroxidase family.</text>
</comment>
<keyword evidence="2 4" id="KW-0575">Peroxidase</keyword>